<keyword evidence="2" id="KW-0812">Transmembrane</keyword>
<accession>A0A2H4VEN4</accession>
<feature type="transmembrane region" description="Helical" evidence="2">
    <location>
        <begin position="100"/>
        <end position="118"/>
    </location>
</feature>
<proteinExistence type="predicted"/>
<keyword evidence="2" id="KW-0472">Membrane</keyword>
<evidence type="ECO:0000313" key="5">
    <source>
        <dbReference type="Proteomes" id="UP000232806"/>
    </source>
</evidence>
<reference evidence="4 6" key="2">
    <citation type="submission" date="2020-04" db="EMBL/GenBank/DDBJ databases">
        <title>Draft genome of Methanobacterium subterraneum isolated from animal feces.</title>
        <authorList>
            <person name="Ouboter H.T."/>
            <person name="Berger S."/>
            <person name="Gungor E."/>
            <person name="Jetten M.S.M."/>
            <person name="Welte C.U."/>
        </authorList>
    </citation>
    <scope>NUCLEOTIDE SEQUENCE [LARGE SCALE GENOMIC DNA]</scope>
    <source>
        <strain evidence="4">HO_2020</strain>
    </source>
</reference>
<dbReference type="AlphaFoldDB" id="A0A2H4VEN4"/>
<organism evidence="3 5">
    <name type="scientific">Methanobacterium subterraneum</name>
    <dbReference type="NCBI Taxonomy" id="59277"/>
    <lineage>
        <taxon>Archaea</taxon>
        <taxon>Methanobacteriati</taxon>
        <taxon>Methanobacteriota</taxon>
        <taxon>Methanomada group</taxon>
        <taxon>Methanobacteria</taxon>
        <taxon>Methanobacteriales</taxon>
        <taxon>Methanobacteriaceae</taxon>
        <taxon>Methanobacterium</taxon>
    </lineage>
</organism>
<evidence type="ECO:0000313" key="6">
    <source>
        <dbReference type="Proteomes" id="UP000591058"/>
    </source>
</evidence>
<dbReference type="EMBL" id="JABBYL010000038">
    <property type="protein sequence ID" value="NMO10247.1"/>
    <property type="molecule type" value="Genomic_DNA"/>
</dbReference>
<name>A0A2H4VEN4_9EURY</name>
<evidence type="ECO:0000313" key="4">
    <source>
        <dbReference type="EMBL" id="NMO10247.1"/>
    </source>
</evidence>
<dbReference type="EMBL" id="CP017766">
    <property type="protein sequence ID" value="AUB56552.1"/>
    <property type="molecule type" value="Genomic_DNA"/>
</dbReference>
<evidence type="ECO:0000256" key="2">
    <source>
        <dbReference type="SAM" id="Phobius"/>
    </source>
</evidence>
<sequence>MASMCTNPDCGNVRRVEGVCPECGSPAKDLGFKEGTALIKLKKENEERKNDELAAEAQKIIDQENAEAAGKKGTMETGDDEPGAEVVESSKGWKSSLKNILVFIIFVIIFYVVFIYILN</sequence>
<gene>
    <name evidence="3" type="ORF">BK007_11380</name>
    <name evidence="4" type="ORF">HG719_10560</name>
</gene>
<keyword evidence="2" id="KW-1133">Transmembrane helix</keyword>
<dbReference type="GeneID" id="35122215"/>
<protein>
    <submittedName>
        <fullName evidence="3">Uncharacterized protein</fullName>
    </submittedName>
</protein>
<evidence type="ECO:0000256" key="1">
    <source>
        <dbReference type="SAM" id="MobiDB-lite"/>
    </source>
</evidence>
<feature type="region of interest" description="Disordered" evidence="1">
    <location>
        <begin position="65"/>
        <end position="86"/>
    </location>
</feature>
<dbReference type="OrthoDB" id="384050at2157"/>
<reference evidence="3 5" key="1">
    <citation type="submission" date="2016-10" db="EMBL/GenBank/DDBJ databases">
        <title>Comparative genomics between deep and shallow subseafloor isolates.</title>
        <authorList>
            <person name="Ishii S."/>
            <person name="Miller J.R."/>
            <person name="Sutton G."/>
            <person name="Suzuki S."/>
            <person name="Methe B."/>
            <person name="Inagaki F."/>
            <person name="Imachi H."/>
        </authorList>
    </citation>
    <scope>NUCLEOTIDE SEQUENCE [LARGE SCALE GENOMIC DNA]</scope>
    <source>
        <strain evidence="3 5">MO-MB1</strain>
    </source>
</reference>
<dbReference type="Proteomes" id="UP000232806">
    <property type="component" value="Chromosome"/>
</dbReference>
<evidence type="ECO:0000313" key="3">
    <source>
        <dbReference type="EMBL" id="AUB56552.1"/>
    </source>
</evidence>
<dbReference type="RefSeq" id="WP_100906533.1">
    <property type="nucleotide sequence ID" value="NZ_CP017766.1"/>
</dbReference>
<dbReference type="Proteomes" id="UP000591058">
    <property type="component" value="Unassembled WGS sequence"/>
</dbReference>